<reference evidence="2" key="1">
    <citation type="journal article" date="2014" name="Int. J. Syst. Evol. Microbiol.">
        <title>Complete genome sequence of Corynebacterium casei LMG S-19264T (=DSM 44701T), isolated from a smear-ripened cheese.</title>
        <authorList>
            <consortium name="US DOE Joint Genome Institute (JGI-PGF)"/>
            <person name="Walter F."/>
            <person name="Albersmeier A."/>
            <person name="Kalinowski J."/>
            <person name="Ruckert C."/>
        </authorList>
    </citation>
    <scope>NUCLEOTIDE SEQUENCE</scope>
    <source>
        <strain evidence="2">CGMCC 4.7138</strain>
    </source>
</reference>
<gene>
    <name evidence="2" type="ORF">GCM10011574_00810</name>
</gene>
<protein>
    <submittedName>
        <fullName evidence="2">Uncharacterized protein</fullName>
    </submittedName>
</protein>
<dbReference type="Proteomes" id="UP000653480">
    <property type="component" value="Unassembled WGS sequence"/>
</dbReference>
<feature type="region of interest" description="Disordered" evidence="1">
    <location>
        <begin position="40"/>
        <end position="69"/>
    </location>
</feature>
<reference evidence="2" key="2">
    <citation type="submission" date="2020-09" db="EMBL/GenBank/DDBJ databases">
        <authorList>
            <person name="Sun Q."/>
            <person name="Zhou Y."/>
        </authorList>
    </citation>
    <scope>NUCLEOTIDE SEQUENCE</scope>
    <source>
        <strain evidence="2">CGMCC 4.7138</strain>
    </source>
</reference>
<comment type="caution">
    <text evidence="2">The sequence shown here is derived from an EMBL/GenBank/DDBJ whole genome shotgun (WGS) entry which is preliminary data.</text>
</comment>
<feature type="compositionally biased region" description="Gly residues" evidence="1">
    <location>
        <begin position="40"/>
        <end position="61"/>
    </location>
</feature>
<dbReference type="EMBL" id="BMMN01000001">
    <property type="protein sequence ID" value="GGN97354.1"/>
    <property type="molecule type" value="Genomic_DNA"/>
</dbReference>
<sequence>MEQVLLLAPRLLLLVVLPGAIAPMRAGVIACTRVIPAGAGHDGVPGGRGDGGSAQGHGPTGQHGAEHKEPDNIRILGHFLPHETYHCPEFRHFPN</sequence>
<evidence type="ECO:0000313" key="3">
    <source>
        <dbReference type="Proteomes" id="UP000653480"/>
    </source>
</evidence>
<keyword evidence="3" id="KW-1185">Reference proteome</keyword>
<evidence type="ECO:0000256" key="1">
    <source>
        <dbReference type="SAM" id="MobiDB-lite"/>
    </source>
</evidence>
<name>A0A8H9GTB7_9ACTN</name>
<organism evidence="2 3">
    <name type="scientific">Microbispora bryophytorum</name>
    <dbReference type="NCBI Taxonomy" id="1460882"/>
    <lineage>
        <taxon>Bacteria</taxon>
        <taxon>Bacillati</taxon>
        <taxon>Actinomycetota</taxon>
        <taxon>Actinomycetes</taxon>
        <taxon>Streptosporangiales</taxon>
        <taxon>Streptosporangiaceae</taxon>
        <taxon>Microbispora</taxon>
    </lineage>
</organism>
<evidence type="ECO:0000313" key="2">
    <source>
        <dbReference type="EMBL" id="GGN97354.1"/>
    </source>
</evidence>
<proteinExistence type="predicted"/>
<dbReference type="AlphaFoldDB" id="A0A8H9GTB7"/>
<accession>A0A8H9GTB7</accession>